<keyword evidence="4" id="KW-0175">Coiled coil</keyword>
<keyword evidence="8" id="KW-1185">Reference proteome</keyword>
<organism evidence="7 8">
    <name type="scientific">Paenibacillus terreus</name>
    <dbReference type="NCBI Taxonomy" id="1387834"/>
    <lineage>
        <taxon>Bacteria</taxon>
        <taxon>Bacillati</taxon>
        <taxon>Bacillota</taxon>
        <taxon>Bacilli</taxon>
        <taxon>Bacillales</taxon>
        <taxon>Paenibacillaceae</taxon>
        <taxon>Paenibacillus</taxon>
    </lineage>
</organism>
<dbReference type="EMBL" id="JBHILM010000023">
    <property type="protein sequence ID" value="MFB5683106.1"/>
    <property type="molecule type" value="Genomic_DNA"/>
</dbReference>
<dbReference type="Proteomes" id="UP001580407">
    <property type="component" value="Unassembled WGS sequence"/>
</dbReference>
<comment type="caution">
    <text evidence="7">The sequence shown here is derived from an EMBL/GenBank/DDBJ whole genome shotgun (WGS) entry which is preliminary data.</text>
</comment>
<feature type="region of interest" description="Disordered" evidence="5">
    <location>
        <begin position="385"/>
        <end position="410"/>
    </location>
</feature>
<name>A0ABV5BBL9_9BACL</name>
<dbReference type="PANTHER" id="PTHR32114:SF2">
    <property type="entry name" value="ABC TRANSPORTER ABCH.3"/>
    <property type="match status" value="1"/>
</dbReference>
<dbReference type="SUPFAM" id="SSF52540">
    <property type="entry name" value="P-loop containing nucleoside triphosphate hydrolases"/>
    <property type="match status" value="1"/>
</dbReference>
<feature type="domain" description="Rad50/SbcC-type AAA" evidence="6">
    <location>
        <begin position="6"/>
        <end position="206"/>
    </location>
</feature>
<proteinExistence type="inferred from homology"/>
<evidence type="ECO:0000256" key="4">
    <source>
        <dbReference type="SAM" id="Coils"/>
    </source>
</evidence>
<comment type="similarity">
    <text evidence="1">Belongs to the SMC family. SbcC subfamily.</text>
</comment>
<evidence type="ECO:0000256" key="5">
    <source>
        <dbReference type="SAM" id="MobiDB-lite"/>
    </source>
</evidence>
<dbReference type="InterPro" id="IPR038729">
    <property type="entry name" value="Rad50/SbcC_AAA"/>
</dbReference>
<feature type="compositionally biased region" description="Basic and acidic residues" evidence="5">
    <location>
        <begin position="455"/>
        <end position="471"/>
    </location>
</feature>
<dbReference type="RefSeq" id="WP_375526850.1">
    <property type="nucleotide sequence ID" value="NZ_JBHILM010000023.1"/>
</dbReference>
<feature type="region of interest" description="Disordered" evidence="5">
    <location>
        <begin position="440"/>
        <end position="471"/>
    </location>
</feature>
<evidence type="ECO:0000259" key="6">
    <source>
        <dbReference type="Pfam" id="PF13476"/>
    </source>
</evidence>
<sequence length="1140" mass="126532">MKPILLKVAGLQSYREQQEIRFEELTETGLFGIFGPTGSGKSTLLDAITLALYGKVERAAGGTQGIMNHAEDTLSVAFTFELMSAKGPQRYRVERRFKRTSGVSVSNSLSRFVVITDEGEQVMADKLAEVTRCVEDVIGLKMDDFTRAVVLPQGKFAEFLSLKGSERRQMLQRLFHLEKYGDQLAQKLSRRVKDTDVALKSLAAEQQGLGNASEDALKEAELRLRLAVEHAQSSRVQFEAVSREAEAMSKIRDLEMERQRRTEELRELAVREREMAALEKKLKQSAAAWALQPALEDWKQASAEAVARESSAAAASALAREAEEKTEQAVQADEQAGRELAAEEPRLLLRIDQLEQALELQKETDALRTGRDQLAALLAEAETERKRHEQELQKERELHSRGLNRQKELQEQLKQSEVKAEERRLLQEAMQRLQQLKTAEEQLREAEGEAAAQELRMRGAAEEQARTESEFRQAEAARAGVYQAAMQQAGELVRLEADCARELMALAAAEETLRSDIRAGELRRLAQDLAAELHDGEPCPVCGSLHHPAPAQAAAGSGDHTAADGLQRLRAGLQELRLELRQQLHERRSLVAQLQPAGGEAALPQAESAAGAEAAVQEPQAAAHAAHGLAAWEARCGALERAAAKLAAAAGPLREQASALREAEAGLQQRRIRAAAEHEAAAASLAQAQRKRKSAAARTQELRSGWQRELPGVEPDSAEERYRAMQERDMRADEIRSKLEISVTFLEEKARSVQLSELAVVEADKLIIARRAELEGKDALLREKAERLHAWIGDGSAQQQLDEARSRLAQLKSQADTCSRLRKEAEEHKHETAKASVMARQAADSAAERKVAAEARWLSQLDASPFGNEAEVLESSIPPEQAALLEAEVNGHREREKEVASHLRHLEERLAGTSWSSEEWNACLIRLRESREQDEEALRNKAKAERDMEDLQQRHVRWMELEQRRGHLQREAEKLSKLQSCLRGNAFVEYVAEEQLIQVSQAASRRLRFLTKQRYALEVDSGGGFVISDDANGGIKRPVSTLSGGETFLTSLSLALALSAQIQLRGQYPLQFFFLDEGFGTLDPELLDTVITSLEKLHHDQLSVGVISHVPELRARLPRKLVVLPAEQAGGGSRVVLETL</sequence>
<accession>A0ABV5BBL9</accession>
<evidence type="ECO:0000256" key="1">
    <source>
        <dbReference type="ARBA" id="ARBA00006930"/>
    </source>
</evidence>
<evidence type="ECO:0000313" key="7">
    <source>
        <dbReference type="EMBL" id="MFB5683106.1"/>
    </source>
</evidence>
<feature type="coiled-coil region" evidence="4">
    <location>
        <begin position="251"/>
        <end position="288"/>
    </location>
</feature>
<evidence type="ECO:0000256" key="2">
    <source>
        <dbReference type="ARBA" id="ARBA00011322"/>
    </source>
</evidence>
<feature type="coiled-coil region" evidence="4">
    <location>
        <begin position="794"/>
        <end position="831"/>
    </location>
</feature>
<feature type="region of interest" description="Disordered" evidence="5">
    <location>
        <begin position="317"/>
        <end position="337"/>
    </location>
</feature>
<protein>
    <recommendedName>
        <fullName evidence="3">Nuclease SbcCD subunit C</fullName>
    </recommendedName>
</protein>
<dbReference type="Pfam" id="PF13558">
    <property type="entry name" value="SbcC_Walker_B"/>
    <property type="match status" value="1"/>
</dbReference>
<feature type="coiled-coil region" evidence="4">
    <location>
        <begin position="563"/>
        <end position="593"/>
    </location>
</feature>
<feature type="coiled-coil region" evidence="4">
    <location>
        <begin position="927"/>
        <end position="961"/>
    </location>
</feature>
<evidence type="ECO:0000313" key="8">
    <source>
        <dbReference type="Proteomes" id="UP001580407"/>
    </source>
</evidence>
<dbReference type="Gene3D" id="3.40.50.300">
    <property type="entry name" value="P-loop containing nucleotide triphosphate hydrolases"/>
    <property type="match status" value="2"/>
</dbReference>
<dbReference type="InterPro" id="IPR027417">
    <property type="entry name" value="P-loop_NTPase"/>
</dbReference>
<gene>
    <name evidence="7" type="ORF">ACE3NQ_19490</name>
</gene>
<reference evidence="7 8" key="1">
    <citation type="submission" date="2024-09" db="EMBL/GenBank/DDBJ databases">
        <authorList>
            <person name="Ruan L."/>
        </authorList>
    </citation>
    <scope>NUCLEOTIDE SEQUENCE [LARGE SCALE GENOMIC DNA]</scope>
    <source>
        <strain evidence="7 8">D33</strain>
    </source>
</reference>
<evidence type="ECO:0000256" key="3">
    <source>
        <dbReference type="ARBA" id="ARBA00013368"/>
    </source>
</evidence>
<dbReference type="PANTHER" id="PTHR32114">
    <property type="entry name" value="ABC TRANSPORTER ABCH.3"/>
    <property type="match status" value="1"/>
</dbReference>
<dbReference type="Pfam" id="PF13476">
    <property type="entry name" value="AAA_23"/>
    <property type="match status" value="1"/>
</dbReference>
<comment type="subunit">
    <text evidence="2">Heterodimer of SbcC and SbcD.</text>
</comment>